<keyword evidence="1" id="KW-1133">Transmembrane helix</keyword>
<accession>A0A1L3KNF7</accession>
<evidence type="ECO:0000313" key="2">
    <source>
        <dbReference type="EMBL" id="APG78835.1"/>
    </source>
</evidence>
<feature type="transmembrane region" description="Helical" evidence="1">
    <location>
        <begin position="545"/>
        <end position="569"/>
    </location>
</feature>
<name>A0A1L3KNF7_9RHAB</name>
<dbReference type="RefSeq" id="YP_009336588.1">
    <property type="nucleotide sequence ID" value="NC_032781.1"/>
</dbReference>
<dbReference type="Proteomes" id="UP000204290">
    <property type="component" value="Segment"/>
</dbReference>
<organism evidence="2">
    <name type="scientific">Wenling crustacean virus 11</name>
    <dbReference type="NCBI Taxonomy" id="1923480"/>
    <lineage>
        <taxon>Viruses</taxon>
        <taxon>Riboviria</taxon>
        <taxon>Orthornavirae</taxon>
        <taxon>Negarnaviricota</taxon>
        <taxon>Haploviricotina</taxon>
        <taxon>Monjiviricetes</taxon>
        <taxon>Mononegavirales</taxon>
        <taxon>Rhabdoviridae</taxon>
        <taxon>Deltarhabdovirinae</taxon>
        <taxon>Alphacrustrhavirus</taxon>
        <taxon>Alphacrustrhavirus zhejiang</taxon>
    </lineage>
</organism>
<protein>
    <submittedName>
        <fullName evidence="2">Putative glycoprotein</fullName>
    </submittedName>
</protein>
<reference evidence="2" key="1">
    <citation type="journal article" date="2016" name="Nature">
        <title>Redefining the invertebrate RNA virosphere.</title>
        <authorList>
            <person name="Shi M."/>
            <person name="Lin X.D."/>
            <person name="Tian J.H."/>
            <person name="Chen L.J."/>
            <person name="Chen X."/>
            <person name="Li C.X."/>
            <person name="Qin X.C."/>
            <person name="Li J."/>
            <person name="Cao J.P."/>
            <person name="Eden J.S."/>
            <person name="Buchmann J."/>
            <person name="Wang W."/>
            <person name="Xu J."/>
            <person name="Holmes E.C."/>
            <person name="Zhang Y.Z."/>
        </authorList>
    </citation>
    <scope>NUCLEOTIDE SEQUENCE [LARGE SCALE GENOMIC DNA]</scope>
    <source>
        <strain evidence="2">WLJQ201798</strain>
    </source>
</reference>
<keyword evidence="1" id="KW-0812">Transmembrane</keyword>
<dbReference type="KEGG" id="vg:30853836"/>
<keyword evidence="1" id="KW-0472">Membrane</keyword>
<evidence type="ECO:0000256" key="1">
    <source>
        <dbReference type="SAM" id="Phobius"/>
    </source>
</evidence>
<keyword evidence="3" id="KW-1185">Reference proteome</keyword>
<evidence type="ECO:0000313" key="3">
    <source>
        <dbReference type="Proteomes" id="UP000204290"/>
    </source>
</evidence>
<dbReference type="GeneID" id="30853836"/>
<dbReference type="EMBL" id="KX884456">
    <property type="protein sequence ID" value="APG78835.1"/>
    <property type="molecule type" value="Genomic_RNA"/>
</dbReference>
<proteinExistence type="predicted"/>
<dbReference type="OrthoDB" id="22493at10239"/>
<sequence>MEFLVAAAGLISLPPSTPLFYPLSSYRDYPIPIPERCLVSSSQASETFPSKVSLLVPDVSVHLLTATIWSVIETRTSCTVYFFGAQEQMILTRRNADPRDAEHLVDRLLVEDPASIEEDLDKEDMYSCSWTGTYEKTSYRLVSQNISLSLSSSGKVLSPASLSSCDFSTSRKCISPTKNSVYIGSRLFKPLETSVLCEGLKIAFVQPMRVGYDNGIHRVWSETETLEFYVRSNSTGPCDDLFVSEEGYLLHFNPSLLSLPLTNSSLDHPDTEMFYEDVQCQNACLTPSDCAQCGVRRHSSSQKKKTWDEWKLLHNFQSRLTLTEAEVQAAHSVNEAQTQSDVSQLQSALCNLRHLLWSSFQSTRSGTLAAQYITGTPYHLGTFTGRYIRVWDSARAKNVRIDPSVVKGSTVKAIYVTEAGEEQIGGLTLGGFIISGLSGRQNSIPAGFVPFGNDSYIEIIGRTVRKTPGLFNIATPSHLSFPDQNLYTPGELTNGSEGILEALADIQIGDSLVRLSSGQGVLGNHRASNLLAPLKSFETWVNTTWMNWVVGFFTVILGIFFCTCGIRCIQVCWRMGKAPAPVERMSHRV</sequence>